<evidence type="ECO:0000259" key="6">
    <source>
        <dbReference type="Pfam" id="PF08281"/>
    </source>
</evidence>
<keyword evidence="4" id="KW-0804">Transcription</keyword>
<dbReference type="Pfam" id="PF08281">
    <property type="entry name" value="Sigma70_r4_2"/>
    <property type="match status" value="1"/>
</dbReference>
<comment type="similarity">
    <text evidence="1">Belongs to the sigma-70 factor family. ECF subfamily.</text>
</comment>
<name>A0A7D4DYZ0_9BURK</name>
<dbReference type="NCBIfam" id="NF009180">
    <property type="entry name" value="PRK12528.1"/>
    <property type="match status" value="1"/>
</dbReference>
<dbReference type="RefSeq" id="WP_173146198.1">
    <property type="nucleotide sequence ID" value="NZ_CP053985.1"/>
</dbReference>
<dbReference type="SUPFAM" id="SSF88946">
    <property type="entry name" value="Sigma2 domain of RNA polymerase sigma factors"/>
    <property type="match status" value="1"/>
</dbReference>
<dbReference type="InterPro" id="IPR014284">
    <property type="entry name" value="RNA_pol_sigma-70_dom"/>
</dbReference>
<dbReference type="Gene3D" id="1.10.10.10">
    <property type="entry name" value="Winged helix-like DNA-binding domain superfamily/Winged helix DNA-binding domain"/>
    <property type="match status" value="1"/>
</dbReference>
<accession>A0A7D4DYZ0</accession>
<gene>
    <name evidence="7" type="ORF">FOC84_21390</name>
</gene>
<dbReference type="PANTHER" id="PTHR43133:SF63">
    <property type="entry name" value="RNA POLYMERASE SIGMA FACTOR FECI-RELATED"/>
    <property type="match status" value="1"/>
</dbReference>
<evidence type="ECO:0000313" key="7">
    <source>
        <dbReference type="EMBL" id="QKH37348.1"/>
    </source>
</evidence>
<evidence type="ECO:0000256" key="1">
    <source>
        <dbReference type="ARBA" id="ARBA00010641"/>
    </source>
</evidence>
<evidence type="ECO:0000256" key="2">
    <source>
        <dbReference type="ARBA" id="ARBA00023015"/>
    </source>
</evidence>
<dbReference type="InterPro" id="IPR036388">
    <property type="entry name" value="WH-like_DNA-bd_sf"/>
</dbReference>
<dbReference type="GO" id="GO:0003677">
    <property type="term" value="F:DNA binding"/>
    <property type="evidence" value="ECO:0007669"/>
    <property type="project" value="InterPro"/>
</dbReference>
<dbReference type="SUPFAM" id="SSF88659">
    <property type="entry name" value="Sigma3 and sigma4 domains of RNA polymerase sigma factors"/>
    <property type="match status" value="1"/>
</dbReference>
<dbReference type="AlphaFoldDB" id="A0A7D4DYZ0"/>
<dbReference type="EMBL" id="CP053985">
    <property type="protein sequence ID" value="QKH37348.1"/>
    <property type="molecule type" value="Genomic_DNA"/>
</dbReference>
<evidence type="ECO:0000256" key="3">
    <source>
        <dbReference type="ARBA" id="ARBA00023082"/>
    </source>
</evidence>
<evidence type="ECO:0000313" key="8">
    <source>
        <dbReference type="Proteomes" id="UP000500970"/>
    </source>
</evidence>
<dbReference type="NCBIfam" id="TIGR02937">
    <property type="entry name" value="sigma70-ECF"/>
    <property type="match status" value="1"/>
</dbReference>
<dbReference type="InterPro" id="IPR007627">
    <property type="entry name" value="RNA_pol_sigma70_r2"/>
</dbReference>
<dbReference type="GO" id="GO:0016987">
    <property type="term" value="F:sigma factor activity"/>
    <property type="evidence" value="ECO:0007669"/>
    <property type="project" value="UniProtKB-KW"/>
</dbReference>
<proteinExistence type="inferred from homology"/>
<sequence>MAANKYALPQQCIEGLYVEHGGWLRGWLRRKLGDAGTAADLAHDTFVRVLSKDALPEMREPRAFLTTIAHGLVLNLRRRQRIEQAYLEALALLPEPQMPSPETQAILFETLLEIDRLLDALPRLVRQAFLLSQIDGKRQGEIAAELGISIPTVKRHIARALAHCCFT</sequence>
<reference evidence="7 8" key="1">
    <citation type="submission" date="2020-05" db="EMBL/GenBank/DDBJ databases">
        <title>FDA dAtabase for Regulatory Grade micrObial Sequences (FDA-ARGOS): Supporting development and validation of Infectious Disease Dx tests.</title>
        <authorList>
            <person name="Sproer C."/>
            <person name="Gronow S."/>
            <person name="Severitt S."/>
            <person name="Schroder I."/>
            <person name="Tallon L."/>
            <person name="Sadzewicz L."/>
            <person name="Zhao X."/>
            <person name="Vavikolanu K."/>
            <person name="Mehta A."/>
            <person name="Aluvathingal J."/>
            <person name="Nadendla S."/>
            <person name="Myers T."/>
            <person name="Yan Y."/>
            <person name="Sichtig H."/>
        </authorList>
    </citation>
    <scope>NUCLEOTIDE SEQUENCE [LARGE SCALE GENOMIC DNA]</scope>
    <source>
        <strain evidence="7 8">FDAARGOS_790</strain>
    </source>
</reference>
<dbReference type="InterPro" id="IPR039425">
    <property type="entry name" value="RNA_pol_sigma-70-like"/>
</dbReference>
<feature type="domain" description="RNA polymerase sigma-70 region 2" evidence="5">
    <location>
        <begin position="16"/>
        <end position="81"/>
    </location>
</feature>
<dbReference type="Gene3D" id="1.10.1740.10">
    <property type="match status" value="1"/>
</dbReference>
<dbReference type="PANTHER" id="PTHR43133">
    <property type="entry name" value="RNA POLYMERASE ECF-TYPE SIGMA FACTO"/>
    <property type="match status" value="1"/>
</dbReference>
<keyword evidence="8" id="KW-1185">Reference proteome</keyword>
<protein>
    <submittedName>
        <fullName evidence="7">Sigma-70 family RNA polymerase sigma factor</fullName>
    </submittedName>
</protein>
<keyword evidence="2" id="KW-0805">Transcription regulation</keyword>
<evidence type="ECO:0000259" key="5">
    <source>
        <dbReference type="Pfam" id="PF04542"/>
    </source>
</evidence>
<organism evidence="7 8">
    <name type="scientific">Achromobacter pestifer</name>
    <dbReference type="NCBI Taxonomy" id="1353889"/>
    <lineage>
        <taxon>Bacteria</taxon>
        <taxon>Pseudomonadati</taxon>
        <taxon>Pseudomonadota</taxon>
        <taxon>Betaproteobacteria</taxon>
        <taxon>Burkholderiales</taxon>
        <taxon>Alcaligenaceae</taxon>
        <taxon>Achromobacter</taxon>
    </lineage>
</organism>
<keyword evidence="3" id="KW-0731">Sigma factor</keyword>
<dbReference type="Proteomes" id="UP000500970">
    <property type="component" value="Chromosome"/>
</dbReference>
<evidence type="ECO:0000256" key="4">
    <source>
        <dbReference type="ARBA" id="ARBA00023163"/>
    </source>
</evidence>
<dbReference type="KEGG" id="apes:FOC84_21390"/>
<feature type="domain" description="RNA polymerase sigma factor 70 region 4 type 2" evidence="6">
    <location>
        <begin position="112"/>
        <end position="164"/>
    </location>
</feature>
<dbReference type="InterPro" id="IPR013325">
    <property type="entry name" value="RNA_pol_sigma_r2"/>
</dbReference>
<dbReference type="Pfam" id="PF04542">
    <property type="entry name" value="Sigma70_r2"/>
    <property type="match status" value="1"/>
</dbReference>
<dbReference type="GO" id="GO:0006352">
    <property type="term" value="P:DNA-templated transcription initiation"/>
    <property type="evidence" value="ECO:0007669"/>
    <property type="project" value="InterPro"/>
</dbReference>
<dbReference type="InterPro" id="IPR013324">
    <property type="entry name" value="RNA_pol_sigma_r3/r4-like"/>
</dbReference>
<dbReference type="InterPro" id="IPR013249">
    <property type="entry name" value="RNA_pol_sigma70_r4_t2"/>
</dbReference>